<gene>
    <name evidence="2" type="ORF">OV287_15590</name>
</gene>
<evidence type="ECO:0000313" key="2">
    <source>
        <dbReference type="EMBL" id="MCY1075896.1"/>
    </source>
</evidence>
<accession>A0ABT4A2R5</accession>
<dbReference type="CDD" id="cd08349">
    <property type="entry name" value="BLMA_like"/>
    <property type="match status" value="1"/>
</dbReference>
<dbReference type="SUPFAM" id="SSF54593">
    <property type="entry name" value="Glyoxalase/Bleomycin resistance protein/Dihydroxybiphenyl dioxygenase"/>
    <property type="match status" value="1"/>
</dbReference>
<keyword evidence="3" id="KW-1185">Reference proteome</keyword>
<reference evidence="2 3" key="1">
    <citation type="submission" date="2022-11" db="EMBL/GenBank/DDBJ databases">
        <title>Minimal conservation of predation-associated metabolite biosynthetic gene clusters underscores biosynthetic potential of Myxococcota including descriptions for ten novel species: Archangium lansinium sp. nov., Myxococcus landrumus sp. nov., Nannocystis bai.</title>
        <authorList>
            <person name="Ahearne A."/>
            <person name="Stevens C."/>
            <person name="Phillips K."/>
        </authorList>
    </citation>
    <scope>NUCLEOTIDE SEQUENCE [LARGE SCALE GENOMIC DNA]</scope>
    <source>
        <strain evidence="2 3">MIWBW</strain>
    </source>
</reference>
<evidence type="ECO:0000313" key="3">
    <source>
        <dbReference type="Proteomes" id="UP001207654"/>
    </source>
</evidence>
<dbReference type="Pfam" id="PF19581">
    <property type="entry name" value="Glyoxalase_7"/>
    <property type="match status" value="1"/>
</dbReference>
<proteinExistence type="predicted"/>
<protein>
    <submittedName>
        <fullName evidence="2">VOC family protein</fullName>
    </submittedName>
</protein>
<dbReference type="InterPro" id="IPR029068">
    <property type="entry name" value="Glyas_Bleomycin-R_OHBP_Dase"/>
</dbReference>
<keyword evidence="1" id="KW-0046">Antibiotic resistance</keyword>
<evidence type="ECO:0000256" key="1">
    <source>
        <dbReference type="ARBA" id="ARBA00023251"/>
    </source>
</evidence>
<name>A0ABT4A2R5_9BACT</name>
<organism evidence="2 3">
    <name type="scientific">Archangium lansingense</name>
    <dbReference type="NCBI Taxonomy" id="2995310"/>
    <lineage>
        <taxon>Bacteria</taxon>
        <taxon>Pseudomonadati</taxon>
        <taxon>Myxococcota</taxon>
        <taxon>Myxococcia</taxon>
        <taxon>Myxococcales</taxon>
        <taxon>Cystobacterineae</taxon>
        <taxon>Archangiaceae</taxon>
        <taxon>Archangium</taxon>
    </lineage>
</organism>
<dbReference type="Gene3D" id="3.10.180.10">
    <property type="entry name" value="2,3-Dihydroxybiphenyl 1,2-Dioxygenase, domain 1"/>
    <property type="match status" value="1"/>
</dbReference>
<sequence length="234" mass="25713">MTTAETTIPILPCVAINETLAFYEALGFDVTYRQASPNVYAVVRRGGVELHFFVLKGLDPDASYSTCLVVVPEVESLHQAFAEGLKRAYGKLPHSGRPRLARLRKGQPRFNVVDPAGNWIRFVKREAPAAVSEEGSRSRLAKALDAAAHLRDFKGDLEAAAKVLDVALARQEPSSEEDRVRALAARAELAVDLGDKERASAALTELRQRPLSDEARARLQEDLRAADEAERALR</sequence>
<dbReference type="Proteomes" id="UP001207654">
    <property type="component" value="Unassembled WGS sequence"/>
</dbReference>
<dbReference type="RefSeq" id="WP_267534808.1">
    <property type="nucleotide sequence ID" value="NZ_JAPNKA010000001.1"/>
</dbReference>
<dbReference type="InterPro" id="IPR000335">
    <property type="entry name" value="Bleomycin-R"/>
</dbReference>
<dbReference type="EMBL" id="JAPNKA010000001">
    <property type="protein sequence ID" value="MCY1075896.1"/>
    <property type="molecule type" value="Genomic_DNA"/>
</dbReference>
<comment type="caution">
    <text evidence="2">The sequence shown here is derived from an EMBL/GenBank/DDBJ whole genome shotgun (WGS) entry which is preliminary data.</text>
</comment>